<accession>A0A318GXC8</accession>
<dbReference type="OrthoDB" id="6657308at2"/>
<gene>
    <name evidence="2" type="ORF">C7444_11561</name>
</gene>
<protein>
    <submittedName>
        <fullName evidence="2">Uncharacterized protein</fullName>
    </submittedName>
</protein>
<evidence type="ECO:0000256" key="1">
    <source>
        <dbReference type="SAM" id="MobiDB-lite"/>
    </source>
</evidence>
<reference evidence="2 3" key="1">
    <citation type="submission" date="2018-05" db="EMBL/GenBank/DDBJ databases">
        <title>Genomic Encyclopedia of Type Strains, Phase IV (KMG-IV): sequencing the most valuable type-strain genomes for metagenomic binning, comparative biology and taxonomic classification.</title>
        <authorList>
            <person name="Goeker M."/>
        </authorList>
    </citation>
    <scope>NUCLEOTIDE SEQUENCE [LARGE SCALE GENOMIC DNA]</scope>
    <source>
        <strain evidence="2 3">DSM 566</strain>
    </source>
</reference>
<feature type="region of interest" description="Disordered" evidence="1">
    <location>
        <begin position="100"/>
        <end position="138"/>
    </location>
</feature>
<dbReference type="AlphaFoldDB" id="A0A318GXC8"/>
<evidence type="ECO:0000313" key="3">
    <source>
        <dbReference type="Proteomes" id="UP000247811"/>
    </source>
</evidence>
<dbReference type="Proteomes" id="UP000247811">
    <property type="component" value="Unassembled WGS sequence"/>
</dbReference>
<keyword evidence="3" id="KW-1185">Reference proteome</keyword>
<feature type="compositionally biased region" description="Pro residues" evidence="1">
    <location>
        <begin position="100"/>
        <end position="118"/>
    </location>
</feature>
<proteinExistence type="predicted"/>
<name>A0A318GXC8_9BURK</name>
<evidence type="ECO:0000313" key="2">
    <source>
        <dbReference type="EMBL" id="PXW94167.1"/>
    </source>
</evidence>
<comment type="caution">
    <text evidence="2">The sequence shown here is derived from an EMBL/GenBank/DDBJ whole genome shotgun (WGS) entry which is preliminary data.</text>
</comment>
<dbReference type="EMBL" id="QJJS01000015">
    <property type="protein sequence ID" value="PXW94167.1"/>
    <property type="molecule type" value="Genomic_DNA"/>
</dbReference>
<dbReference type="RefSeq" id="WP_110401675.1">
    <property type="nucleotide sequence ID" value="NZ_QJJS01000015.1"/>
</dbReference>
<sequence>MATNPMVLRRRAACLVLSPLLDEEALLAALWLQHETMRGDAVSDIIGYIDDVAGRNLLDAVSRKRLYESYYKALKLPEQDLPMDPWPAMQASRTVAAPPVVPAPPAAPPAPVSAPPAPVAATESPEPSRARAPDPTDAPDEVVVFSALWRALLDEVQQDRPRDFSDLRRAALEALERARLRRDLRDALLDAWRQPMNHGWLIPGDEAELSEAVNLLYVALCETLGPVEADQMLTRAVRVAGQHPQARRFPPRRLI</sequence>
<organism evidence="2 3">
    <name type="scientific">Sphaerotilus hippei</name>
    <dbReference type="NCBI Taxonomy" id="744406"/>
    <lineage>
        <taxon>Bacteria</taxon>
        <taxon>Pseudomonadati</taxon>
        <taxon>Pseudomonadota</taxon>
        <taxon>Betaproteobacteria</taxon>
        <taxon>Burkholderiales</taxon>
        <taxon>Sphaerotilaceae</taxon>
        <taxon>Sphaerotilus</taxon>
    </lineage>
</organism>